<name>A0A921UM83_SORBI</name>
<evidence type="ECO:0000313" key="2">
    <source>
        <dbReference type="EMBL" id="KAG0537357.1"/>
    </source>
</evidence>
<dbReference type="AlphaFoldDB" id="A0A921UM83"/>
<evidence type="ECO:0000256" key="1">
    <source>
        <dbReference type="SAM" id="MobiDB-lite"/>
    </source>
</evidence>
<comment type="caution">
    <text evidence="2">The sequence shown here is derived from an EMBL/GenBank/DDBJ whole genome shotgun (WGS) entry which is preliminary data.</text>
</comment>
<accession>A0A921UM83</accession>
<gene>
    <name evidence="2" type="ORF">BDA96_03G142200</name>
</gene>
<dbReference type="EMBL" id="CM027682">
    <property type="protein sequence ID" value="KAG0537357.1"/>
    <property type="molecule type" value="Genomic_DNA"/>
</dbReference>
<reference evidence="2" key="1">
    <citation type="journal article" date="2019" name="BMC Genomics">
        <title>A new reference genome for Sorghum bicolor reveals high levels of sequence similarity between sweet and grain genotypes: implications for the genetics of sugar metabolism.</title>
        <authorList>
            <person name="Cooper E.A."/>
            <person name="Brenton Z.W."/>
            <person name="Flinn B.S."/>
            <person name="Jenkins J."/>
            <person name="Shu S."/>
            <person name="Flowers D."/>
            <person name="Luo F."/>
            <person name="Wang Y."/>
            <person name="Xia P."/>
            <person name="Barry K."/>
            <person name="Daum C."/>
            <person name="Lipzen A."/>
            <person name="Yoshinaga Y."/>
            <person name="Schmutz J."/>
            <person name="Saski C."/>
            <person name="Vermerris W."/>
            <person name="Kresovich S."/>
        </authorList>
    </citation>
    <scope>NUCLEOTIDE SEQUENCE</scope>
</reference>
<protein>
    <submittedName>
        <fullName evidence="2">Uncharacterized protein</fullName>
    </submittedName>
</protein>
<dbReference type="Proteomes" id="UP000807115">
    <property type="component" value="Chromosome 3"/>
</dbReference>
<reference evidence="2" key="2">
    <citation type="submission" date="2020-10" db="EMBL/GenBank/DDBJ databases">
        <authorList>
            <person name="Cooper E.A."/>
            <person name="Brenton Z.W."/>
            <person name="Flinn B.S."/>
            <person name="Jenkins J."/>
            <person name="Shu S."/>
            <person name="Flowers D."/>
            <person name="Luo F."/>
            <person name="Wang Y."/>
            <person name="Xia P."/>
            <person name="Barry K."/>
            <person name="Daum C."/>
            <person name="Lipzen A."/>
            <person name="Yoshinaga Y."/>
            <person name="Schmutz J."/>
            <person name="Saski C."/>
            <person name="Vermerris W."/>
            <person name="Kresovich S."/>
        </authorList>
    </citation>
    <scope>NUCLEOTIDE SEQUENCE</scope>
</reference>
<organism evidence="2 3">
    <name type="scientific">Sorghum bicolor</name>
    <name type="common">Sorghum</name>
    <name type="synonym">Sorghum vulgare</name>
    <dbReference type="NCBI Taxonomy" id="4558"/>
    <lineage>
        <taxon>Eukaryota</taxon>
        <taxon>Viridiplantae</taxon>
        <taxon>Streptophyta</taxon>
        <taxon>Embryophyta</taxon>
        <taxon>Tracheophyta</taxon>
        <taxon>Spermatophyta</taxon>
        <taxon>Magnoliopsida</taxon>
        <taxon>Liliopsida</taxon>
        <taxon>Poales</taxon>
        <taxon>Poaceae</taxon>
        <taxon>PACMAD clade</taxon>
        <taxon>Panicoideae</taxon>
        <taxon>Andropogonodae</taxon>
        <taxon>Andropogoneae</taxon>
        <taxon>Sorghinae</taxon>
        <taxon>Sorghum</taxon>
    </lineage>
</organism>
<feature type="region of interest" description="Disordered" evidence="1">
    <location>
        <begin position="1"/>
        <end position="25"/>
    </location>
</feature>
<proteinExistence type="predicted"/>
<evidence type="ECO:0000313" key="3">
    <source>
        <dbReference type="Proteomes" id="UP000807115"/>
    </source>
</evidence>
<sequence>MEVASSTHPETDVPSPPWHAVPHLDRGHGGLLVMDSWSTHLLVVDPWSKKEIQRVVVSSTQ</sequence>